<name>A0A2P5WIY8_GOSBA</name>
<sequence length="171" mass="19561">MLHLEGGLHNMVLVTYIEETRNRFAPGDFEDSMPNLQIPNVQPAKFNVNLSLPSPNSKHPLRANPRTLPKDLTNTEMEDRRNGGLCYWCGNNFTRFLQNRLKMMECQRFCIDNPNLLVNEEAATKQPLLSLDAMIGTIEFQTMADNFIVSGFAKMSHGWYKELASLVTLWI</sequence>
<evidence type="ECO:0000313" key="2">
    <source>
        <dbReference type="EMBL" id="PPR91048.1"/>
    </source>
</evidence>
<accession>A0A2P5WIY8</accession>
<proteinExistence type="predicted"/>
<dbReference type="EMBL" id="KZ667450">
    <property type="protein sequence ID" value="PPR91048.1"/>
    <property type="molecule type" value="Genomic_DNA"/>
</dbReference>
<gene>
    <name evidence="2" type="ORF">GOBAR_AA29636</name>
</gene>
<dbReference type="Proteomes" id="UP000239757">
    <property type="component" value="Unassembled WGS sequence"/>
</dbReference>
<dbReference type="AlphaFoldDB" id="A0A2P5WIY8"/>
<feature type="region of interest" description="Disordered" evidence="1">
    <location>
        <begin position="52"/>
        <end position="71"/>
    </location>
</feature>
<organism evidence="2 3">
    <name type="scientific">Gossypium barbadense</name>
    <name type="common">Sea Island cotton</name>
    <name type="synonym">Hibiscus barbadensis</name>
    <dbReference type="NCBI Taxonomy" id="3634"/>
    <lineage>
        <taxon>Eukaryota</taxon>
        <taxon>Viridiplantae</taxon>
        <taxon>Streptophyta</taxon>
        <taxon>Embryophyta</taxon>
        <taxon>Tracheophyta</taxon>
        <taxon>Spermatophyta</taxon>
        <taxon>Magnoliopsida</taxon>
        <taxon>eudicotyledons</taxon>
        <taxon>Gunneridae</taxon>
        <taxon>Pentapetalae</taxon>
        <taxon>rosids</taxon>
        <taxon>malvids</taxon>
        <taxon>Malvales</taxon>
        <taxon>Malvaceae</taxon>
        <taxon>Malvoideae</taxon>
        <taxon>Gossypium</taxon>
    </lineage>
</organism>
<evidence type="ECO:0000256" key="1">
    <source>
        <dbReference type="SAM" id="MobiDB-lite"/>
    </source>
</evidence>
<reference evidence="2 3" key="1">
    <citation type="submission" date="2015-01" db="EMBL/GenBank/DDBJ databases">
        <title>Genome of allotetraploid Gossypium barbadense reveals genomic plasticity and fiber elongation in cotton evolution.</title>
        <authorList>
            <person name="Chen X."/>
            <person name="Liu X."/>
            <person name="Zhao B."/>
            <person name="Zheng H."/>
            <person name="Hu Y."/>
            <person name="Lu G."/>
            <person name="Yang C."/>
            <person name="Chen J."/>
            <person name="Shan C."/>
            <person name="Zhang L."/>
            <person name="Zhou Y."/>
            <person name="Wang L."/>
            <person name="Guo W."/>
            <person name="Bai Y."/>
            <person name="Ruan J."/>
            <person name="Shangguan X."/>
            <person name="Mao Y."/>
            <person name="Jiang J."/>
            <person name="Zhu Y."/>
            <person name="Lei J."/>
            <person name="Kang H."/>
            <person name="Chen S."/>
            <person name="He X."/>
            <person name="Wang R."/>
            <person name="Wang Y."/>
            <person name="Chen J."/>
            <person name="Wang L."/>
            <person name="Yu S."/>
            <person name="Wang B."/>
            <person name="Wei J."/>
            <person name="Song S."/>
            <person name="Lu X."/>
            <person name="Gao Z."/>
            <person name="Gu W."/>
            <person name="Deng X."/>
            <person name="Ma D."/>
            <person name="Wang S."/>
            <person name="Liang W."/>
            <person name="Fang L."/>
            <person name="Cai C."/>
            <person name="Zhu X."/>
            <person name="Zhou B."/>
            <person name="Zhang Y."/>
            <person name="Chen Z."/>
            <person name="Xu S."/>
            <person name="Zhu R."/>
            <person name="Wang S."/>
            <person name="Zhang T."/>
            <person name="Zhao G."/>
        </authorList>
    </citation>
    <scope>NUCLEOTIDE SEQUENCE [LARGE SCALE GENOMIC DNA]</scope>
    <source>
        <strain evidence="3">cv. Xinhai21</strain>
        <tissue evidence="2">Leaf</tissue>
    </source>
</reference>
<protein>
    <submittedName>
        <fullName evidence="2">Uncharacterized protein</fullName>
    </submittedName>
</protein>
<evidence type="ECO:0000313" key="3">
    <source>
        <dbReference type="Proteomes" id="UP000239757"/>
    </source>
</evidence>